<dbReference type="GO" id="GO:0030660">
    <property type="term" value="C:Golgi-associated vesicle membrane"/>
    <property type="evidence" value="ECO:0007669"/>
    <property type="project" value="TreeGrafter"/>
</dbReference>
<dbReference type="EMBL" id="CP097503">
    <property type="protein sequence ID" value="URD84910.1"/>
    <property type="molecule type" value="Genomic_DNA"/>
</dbReference>
<gene>
    <name evidence="2" type="ORF">MUK42_18570</name>
</gene>
<dbReference type="Pfam" id="PF04258">
    <property type="entry name" value="Peptidase_A22B"/>
    <property type="match status" value="1"/>
</dbReference>
<dbReference type="InterPro" id="IPR007369">
    <property type="entry name" value="Peptidase_A22B_SPP"/>
</dbReference>
<sequence length="151" mass="16936">MFIKAPTSIYPASRDKKNSRSHIKDGLFPSSDEFVRTNKDQHNSANPTPESESLASLSLTYLVFFLMNGHGQPALLYLVPCTLGLTVVLGGIRGELSNLWNFGEKQSEVTPAGQVPLGMRNTNNYSTCQEYVATMWNMRKSVMLFCRFLEH</sequence>
<dbReference type="AlphaFoldDB" id="A0A9E7EVS3"/>
<evidence type="ECO:0000313" key="2">
    <source>
        <dbReference type="EMBL" id="URD84910.1"/>
    </source>
</evidence>
<feature type="compositionally biased region" description="Basic and acidic residues" evidence="1">
    <location>
        <begin position="13"/>
        <end position="25"/>
    </location>
</feature>
<dbReference type="GO" id="GO:0005765">
    <property type="term" value="C:lysosomal membrane"/>
    <property type="evidence" value="ECO:0007669"/>
    <property type="project" value="TreeGrafter"/>
</dbReference>
<dbReference type="Proteomes" id="UP001055439">
    <property type="component" value="Chromosome 10"/>
</dbReference>
<dbReference type="PANTHER" id="PTHR12174">
    <property type="entry name" value="SIGNAL PEPTIDE PEPTIDASE"/>
    <property type="match status" value="1"/>
</dbReference>
<evidence type="ECO:0000256" key="1">
    <source>
        <dbReference type="SAM" id="MobiDB-lite"/>
    </source>
</evidence>
<dbReference type="GO" id="GO:0033619">
    <property type="term" value="P:membrane protein proteolysis"/>
    <property type="evidence" value="ECO:0007669"/>
    <property type="project" value="TreeGrafter"/>
</dbReference>
<feature type="compositionally biased region" description="Basic and acidic residues" evidence="1">
    <location>
        <begin position="33"/>
        <end position="42"/>
    </location>
</feature>
<dbReference type="GO" id="GO:0098553">
    <property type="term" value="C:lumenal side of endoplasmic reticulum membrane"/>
    <property type="evidence" value="ECO:0007669"/>
    <property type="project" value="TreeGrafter"/>
</dbReference>
<dbReference type="PANTHER" id="PTHR12174:SF90">
    <property type="entry name" value="SIGNAL PEPTIDE PEPTIDASE-LIKE 3"/>
    <property type="match status" value="1"/>
</dbReference>
<dbReference type="GO" id="GO:0098554">
    <property type="term" value="C:cytoplasmic side of endoplasmic reticulum membrane"/>
    <property type="evidence" value="ECO:0007669"/>
    <property type="project" value="TreeGrafter"/>
</dbReference>
<feature type="region of interest" description="Disordered" evidence="1">
    <location>
        <begin position="1"/>
        <end position="51"/>
    </location>
</feature>
<evidence type="ECO:0000313" key="3">
    <source>
        <dbReference type="Proteomes" id="UP001055439"/>
    </source>
</evidence>
<name>A0A9E7EVS3_9LILI</name>
<dbReference type="GO" id="GO:0042500">
    <property type="term" value="F:aspartic endopeptidase activity, intramembrane cleaving"/>
    <property type="evidence" value="ECO:0007669"/>
    <property type="project" value="InterPro"/>
</dbReference>
<organism evidence="2 3">
    <name type="scientific">Musa troglodytarum</name>
    <name type="common">fe'i banana</name>
    <dbReference type="NCBI Taxonomy" id="320322"/>
    <lineage>
        <taxon>Eukaryota</taxon>
        <taxon>Viridiplantae</taxon>
        <taxon>Streptophyta</taxon>
        <taxon>Embryophyta</taxon>
        <taxon>Tracheophyta</taxon>
        <taxon>Spermatophyta</taxon>
        <taxon>Magnoliopsida</taxon>
        <taxon>Liliopsida</taxon>
        <taxon>Zingiberales</taxon>
        <taxon>Musaceae</taxon>
        <taxon>Musa</taxon>
    </lineage>
</organism>
<accession>A0A9E7EVS3</accession>
<protein>
    <submittedName>
        <fullName evidence="2">Signal peptide peptidase</fullName>
    </submittedName>
</protein>
<dbReference type="OrthoDB" id="29661at2759"/>
<reference evidence="2" key="1">
    <citation type="submission" date="2022-05" db="EMBL/GenBank/DDBJ databases">
        <title>The Musa troglodytarum L. genome provides insights into the mechanism of non-climacteric behaviour and enrichment of carotenoids.</title>
        <authorList>
            <person name="Wang J."/>
        </authorList>
    </citation>
    <scope>NUCLEOTIDE SEQUENCE</scope>
    <source>
        <tissue evidence="2">Leaf</tissue>
    </source>
</reference>
<proteinExistence type="predicted"/>
<keyword evidence="3" id="KW-1185">Reference proteome</keyword>